<dbReference type="PANTHER" id="PTHR10948:SF23">
    <property type="entry name" value="TRANSPOSASE INSI FOR INSERTION SEQUENCE ELEMENT IS30A-RELATED"/>
    <property type="match status" value="1"/>
</dbReference>
<gene>
    <name evidence="2" type="ORF">J3359_17100</name>
</gene>
<dbReference type="AlphaFoldDB" id="A0A975CMR7"/>
<dbReference type="InterPro" id="IPR051917">
    <property type="entry name" value="Transposase-Integrase"/>
</dbReference>
<proteinExistence type="predicted"/>
<dbReference type="KEGG" id="pcea:J3359_17100"/>
<protein>
    <submittedName>
        <fullName evidence="2">IS30 family transposase</fullName>
    </submittedName>
</protein>
<dbReference type="GO" id="GO:0003676">
    <property type="term" value="F:nucleic acid binding"/>
    <property type="evidence" value="ECO:0007669"/>
    <property type="project" value="InterPro"/>
</dbReference>
<dbReference type="EMBL" id="CP071869">
    <property type="protein sequence ID" value="QTE22488.1"/>
    <property type="molecule type" value="Genomic_DNA"/>
</dbReference>
<dbReference type="GO" id="GO:0032196">
    <property type="term" value="P:transposition"/>
    <property type="evidence" value="ECO:0007669"/>
    <property type="project" value="TreeGrafter"/>
</dbReference>
<organism evidence="2 3">
    <name type="scientific">Polaribacter cellanae</name>
    <dbReference type="NCBI Taxonomy" id="2818493"/>
    <lineage>
        <taxon>Bacteria</taxon>
        <taxon>Pseudomonadati</taxon>
        <taxon>Bacteroidota</taxon>
        <taxon>Flavobacteriia</taxon>
        <taxon>Flavobacteriales</taxon>
        <taxon>Flavobacteriaceae</taxon>
    </lineage>
</organism>
<dbReference type="InterPro" id="IPR001584">
    <property type="entry name" value="Integrase_cat-core"/>
</dbReference>
<sequence>MGSNNFNNDNGKEFARHKRIAEKLNCDVYFAHSYNSWERGLNEYTNKLIRQYFPKNKHLDNVKQNDISETIKKLNNRPRTKLGYRTPKEVFINLLNKIN</sequence>
<dbReference type="GO" id="GO:0004803">
    <property type="term" value="F:transposase activity"/>
    <property type="evidence" value="ECO:0007669"/>
    <property type="project" value="TreeGrafter"/>
</dbReference>
<dbReference type="NCBIfam" id="NF033563">
    <property type="entry name" value="transpos_IS30"/>
    <property type="match status" value="1"/>
</dbReference>
<dbReference type="InterPro" id="IPR053392">
    <property type="entry name" value="Transposase_IS30-like"/>
</dbReference>
<dbReference type="InterPro" id="IPR012337">
    <property type="entry name" value="RNaseH-like_sf"/>
</dbReference>
<dbReference type="GO" id="GO:0015074">
    <property type="term" value="P:DNA integration"/>
    <property type="evidence" value="ECO:0007669"/>
    <property type="project" value="InterPro"/>
</dbReference>
<evidence type="ECO:0000313" key="2">
    <source>
        <dbReference type="EMBL" id="QTE22488.1"/>
    </source>
</evidence>
<dbReference type="PANTHER" id="PTHR10948">
    <property type="entry name" value="TRANSPOSASE"/>
    <property type="match status" value="1"/>
</dbReference>
<dbReference type="PROSITE" id="PS50994">
    <property type="entry name" value="INTEGRASE"/>
    <property type="match status" value="1"/>
</dbReference>
<feature type="domain" description="Integrase catalytic" evidence="1">
    <location>
        <begin position="1"/>
        <end position="95"/>
    </location>
</feature>
<name>A0A975CMR7_9FLAO</name>
<dbReference type="InterPro" id="IPR036397">
    <property type="entry name" value="RNaseH_sf"/>
</dbReference>
<dbReference type="GO" id="GO:0005829">
    <property type="term" value="C:cytosol"/>
    <property type="evidence" value="ECO:0007669"/>
    <property type="project" value="TreeGrafter"/>
</dbReference>
<keyword evidence="3" id="KW-1185">Reference proteome</keyword>
<evidence type="ECO:0000313" key="3">
    <source>
        <dbReference type="Proteomes" id="UP000663920"/>
    </source>
</evidence>
<accession>A0A975CMR7</accession>
<reference evidence="2 3" key="1">
    <citation type="submission" date="2021-03" db="EMBL/GenBank/DDBJ databases">
        <title>Complete genome of Polaribacter_sp.SM13.</title>
        <authorList>
            <person name="Jeong S.W."/>
            <person name="Bae J.W."/>
        </authorList>
    </citation>
    <scope>NUCLEOTIDE SEQUENCE [LARGE SCALE GENOMIC DNA]</scope>
    <source>
        <strain evidence="2 3">SM13</strain>
    </source>
</reference>
<dbReference type="Proteomes" id="UP000663920">
    <property type="component" value="Chromosome"/>
</dbReference>
<dbReference type="Gene3D" id="3.30.420.10">
    <property type="entry name" value="Ribonuclease H-like superfamily/Ribonuclease H"/>
    <property type="match status" value="1"/>
</dbReference>
<evidence type="ECO:0000259" key="1">
    <source>
        <dbReference type="PROSITE" id="PS50994"/>
    </source>
</evidence>
<dbReference type="SUPFAM" id="SSF53098">
    <property type="entry name" value="Ribonuclease H-like"/>
    <property type="match status" value="1"/>
</dbReference>